<dbReference type="PROSITE" id="PS51857">
    <property type="entry name" value="CSD_2"/>
    <property type="match status" value="1"/>
</dbReference>
<dbReference type="Pfam" id="PF00313">
    <property type="entry name" value="CSD"/>
    <property type="match status" value="1"/>
</dbReference>
<evidence type="ECO:0000313" key="10">
    <source>
        <dbReference type="Proteomes" id="UP000199347"/>
    </source>
</evidence>
<evidence type="ECO:0000256" key="1">
    <source>
        <dbReference type="ARBA" id="ARBA00004496"/>
    </source>
</evidence>
<keyword evidence="2" id="KW-0963">Cytoplasm</keyword>
<name>A0A1G5N353_AFIMA</name>
<keyword evidence="5" id="KW-0010">Activator</keyword>
<dbReference type="InterPro" id="IPR011129">
    <property type="entry name" value="CSD"/>
</dbReference>
<dbReference type="GO" id="GO:0003677">
    <property type="term" value="F:DNA binding"/>
    <property type="evidence" value="ECO:0007669"/>
    <property type="project" value="UniProtKB-KW"/>
</dbReference>
<keyword evidence="4 9" id="KW-0238">DNA-binding</keyword>
<accession>A0A1G5N353</accession>
<keyword evidence="3" id="KW-0805">Transcription regulation</keyword>
<dbReference type="PROSITE" id="PS00352">
    <property type="entry name" value="CSD_1"/>
    <property type="match status" value="1"/>
</dbReference>
<feature type="domain" description="CSD" evidence="8">
    <location>
        <begin position="1"/>
        <end position="65"/>
    </location>
</feature>
<dbReference type="PRINTS" id="PR00050">
    <property type="entry name" value="COLDSHOCK"/>
</dbReference>
<evidence type="ECO:0000313" key="9">
    <source>
        <dbReference type="EMBL" id="SCZ31826.1"/>
    </source>
</evidence>
<comment type="subcellular location">
    <subcellularLocation>
        <location evidence="1 7">Cytoplasm</location>
    </subcellularLocation>
</comment>
<dbReference type="Proteomes" id="UP000199347">
    <property type="component" value="Unassembled WGS sequence"/>
</dbReference>
<evidence type="ECO:0000256" key="2">
    <source>
        <dbReference type="ARBA" id="ARBA00022490"/>
    </source>
</evidence>
<keyword evidence="10" id="KW-1185">Reference proteome</keyword>
<dbReference type="STRING" id="1120955.SAMN03080610_01424"/>
<dbReference type="PANTHER" id="PTHR46565:SF20">
    <property type="entry name" value="COLD SHOCK DOMAIN-CONTAINING PROTEIN 4"/>
    <property type="match status" value="1"/>
</dbReference>
<dbReference type="AlphaFoldDB" id="A0A1G5N353"/>
<dbReference type="InterPro" id="IPR012340">
    <property type="entry name" value="NA-bd_OB-fold"/>
</dbReference>
<dbReference type="GO" id="GO:0005829">
    <property type="term" value="C:cytosol"/>
    <property type="evidence" value="ECO:0007669"/>
    <property type="project" value="UniProtKB-ARBA"/>
</dbReference>
<dbReference type="SUPFAM" id="SSF50249">
    <property type="entry name" value="Nucleic acid-binding proteins"/>
    <property type="match status" value="1"/>
</dbReference>
<dbReference type="SMART" id="SM00357">
    <property type="entry name" value="CSP"/>
    <property type="match status" value="1"/>
</dbReference>
<evidence type="ECO:0000256" key="7">
    <source>
        <dbReference type="RuleBase" id="RU000408"/>
    </source>
</evidence>
<evidence type="ECO:0000256" key="4">
    <source>
        <dbReference type="ARBA" id="ARBA00023125"/>
    </source>
</evidence>
<dbReference type="Gene3D" id="2.40.50.140">
    <property type="entry name" value="Nucleic acid-binding proteins"/>
    <property type="match status" value="1"/>
</dbReference>
<dbReference type="PANTHER" id="PTHR46565">
    <property type="entry name" value="COLD SHOCK DOMAIN PROTEIN 2"/>
    <property type="match status" value="1"/>
</dbReference>
<proteinExistence type="predicted"/>
<keyword evidence="6" id="KW-0804">Transcription</keyword>
<protein>
    <submittedName>
        <fullName evidence="9">Cold-shock DNA-binding protein family</fullName>
    </submittedName>
</protein>
<organism evidence="9 10">
    <name type="scientific">Afifella marina DSM 2698</name>
    <dbReference type="NCBI Taxonomy" id="1120955"/>
    <lineage>
        <taxon>Bacteria</taxon>
        <taxon>Pseudomonadati</taxon>
        <taxon>Pseudomonadota</taxon>
        <taxon>Alphaproteobacteria</taxon>
        <taxon>Hyphomicrobiales</taxon>
        <taxon>Afifellaceae</taxon>
        <taxon>Afifella</taxon>
    </lineage>
</organism>
<dbReference type="InterPro" id="IPR019844">
    <property type="entry name" value="CSD_CS"/>
</dbReference>
<evidence type="ECO:0000256" key="3">
    <source>
        <dbReference type="ARBA" id="ARBA00023015"/>
    </source>
</evidence>
<dbReference type="CDD" id="cd04458">
    <property type="entry name" value="CSP_CDS"/>
    <property type="match status" value="1"/>
</dbReference>
<reference evidence="9 10" key="1">
    <citation type="submission" date="2016-10" db="EMBL/GenBank/DDBJ databases">
        <authorList>
            <person name="de Groot N.N."/>
        </authorList>
    </citation>
    <scope>NUCLEOTIDE SEQUENCE [LARGE SCALE GENOMIC DNA]</scope>
    <source>
        <strain evidence="9 10">DSM 2698</strain>
    </source>
</reference>
<sequence>MHTGNVVWFDTRRGFGFIRPDEGADIFVHRTALERAGLATLQPDQIVFFDVEMRDGAPTATDLTALN</sequence>
<dbReference type="EMBL" id="FMVW01000002">
    <property type="protein sequence ID" value="SCZ31826.1"/>
    <property type="molecule type" value="Genomic_DNA"/>
</dbReference>
<evidence type="ECO:0000256" key="6">
    <source>
        <dbReference type="ARBA" id="ARBA00023163"/>
    </source>
</evidence>
<dbReference type="RefSeq" id="WP_092810980.1">
    <property type="nucleotide sequence ID" value="NZ_FMVW01000002.1"/>
</dbReference>
<gene>
    <name evidence="9" type="ORF">SAMN03080610_01424</name>
</gene>
<dbReference type="OrthoDB" id="3578610at2"/>
<evidence type="ECO:0000259" key="8">
    <source>
        <dbReference type="PROSITE" id="PS51857"/>
    </source>
</evidence>
<dbReference type="InterPro" id="IPR012156">
    <property type="entry name" value="Cold_shock_CspA"/>
</dbReference>
<dbReference type="PIRSF" id="PIRSF002599">
    <property type="entry name" value="Cold_shock_A"/>
    <property type="match status" value="1"/>
</dbReference>
<dbReference type="InterPro" id="IPR002059">
    <property type="entry name" value="CSP_DNA-bd"/>
</dbReference>
<evidence type="ECO:0000256" key="5">
    <source>
        <dbReference type="ARBA" id="ARBA00023159"/>
    </source>
</evidence>